<dbReference type="AlphaFoldDB" id="H5XUB0"/>
<dbReference type="Proteomes" id="UP000005104">
    <property type="component" value="Chromosome"/>
</dbReference>
<organism evidence="1 2">
    <name type="scientific">Desulfosporosinus youngiae DSM 17734</name>
    <dbReference type="NCBI Taxonomy" id="768710"/>
    <lineage>
        <taxon>Bacteria</taxon>
        <taxon>Bacillati</taxon>
        <taxon>Bacillota</taxon>
        <taxon>Clostridia</taxon>
        <taxon>Eubacteriales</taxon>
        <taxon>Desulfitobacteriaceae</taxon>
        <taxon>Desulfosporosinus</taxon>
    </lineage>
</organism>
<dbReference type="HOGENOM" id="CLU_3134967_0_0_9"/>
<protein>
    <submittedName>
        <fullName evidence="1">Uncharacterized protein</fullName>
    </submittedName>
</protein>
<evidence type="ECO:0000313" key="2">
    <source>
        <dbReference type="Proteomes" id="UP000005104"/>
    </source>
</evidence>
<evidence type="ECO:0000313" key="1">
    <source>
        <dbReference type="EMBL" id="EHQ89346.1"/>
    </source>
</evidence>
<name>H5XUB0_9FIRM</name>
<dbReference type="EMBL" id="CM001441">
    <property type="protein sequence ID" value="EHQ89346.1"/>
    <property type="molecule type" value="Genomic_DNA"/>
</dbReference>
<accession>H5XUB0</accession>
<keyword evidence="2" id="KW-1185">Reference proteome</keyword>
<sequence length="49" mass="5303">MGLPALTPNSLRSYFGQQDLGSAFREGKQMDDGSILIFLNKNIGGQSTK</sequence>
<gene>
    <name evidence="1" type="ORF">DesyoDRAFT_2261</name>
</gene>
<reference evidence="1 2" key="1">
    <citation type="submission" date="2011-11" db="EMBL/GenBank/DDBJ databases">
        <title>The Noncontiguous Finished genome of Desulfosporosinus youngiae DSM 17734.</title>
        <authorList>
            <consortium name="US DOE Joint Genome Institute (JGI-PGF)"/>
            <person name="Lucas S."/>
            <person name="Han J."/>
            <person name="Lapidus A."/>
            <person name="Cheng J.-F."/>
            <person name="Goodwin L."/>
            <person name="Pitluck S."/>
            <person name="Peters L."/>
            <person name="Ovchinnikova G."/>
            <person name="Lu M."/>
            <person name="Land M.L."/>
            <person name="Hauser L."/>
            <person name="Pester M."/>
            <person name="Spring S."/>
            <person name="Ollivier B."/>
            <person name="Rattei T."/>
            <person name="Klenk H.-P."/>
            <person name="Wagner M."/>
            <person name="Loy A."/>
            <person name="Woyke T.J."/>
        </authorList>
    </citation>
    <scope>NUCLEOTIDE SEQUENCE [LARGE SCALE GENOMIC DNA]</scope>
    <source>
        <strain evidence="1 2">DSM 17734</strain>
    </source>
</reference>
<proteinExistence type="predicted"/>